<comment type="caution">
    <text evidence="3">The sequence shown here is derived from an EMBL/GenBank/DDBJ whole genome shotgun (WGS) entry which is preliminary data.</text>
</comment>
<dbReference type="Gene3D" id="1.10.150.320">
    <property type="entry name" value="Photosystem II 12 kDa extrinsic protein"/>
    <property type="match status" value="1"/>
</dbReference>
<accession>A0A523YSA5</accession>
<organism evidence="3 4">
    <name type="scientific">Aerophobetes bacterium</name>
    <dbReference type="NCBI Taxonomy" id="2030807"/>
    <lineage>
        <taxon>Bacteria</taxon>
        <taxon>Candidatus Aerophobota</taxon>
    </lineage>
</organism>
<dbReference type="GO" id="GO:0009306">
    <property type="term" value="P:protein secretion"/>
    <property type="evidence" value="ECO:0007669"/>
    <property type="project" value="InterPro"/>
</dbReference>
<feature type="compositionally biased region" description="Acidic residues" evidence="1">
    <location>
        <begin position="209"/>
        <end position="229"/>
    </location>
</feature>
<feature type="non-terminal residue" evidence="3">
    <location>
        <position position="747"/>
    </location>
</feature>
<dbReference type="EMBL" id="SOIJ01000019">
    <property type="protein sequence ID" value="TET94279.1"/>
    <property type="molecule type" value="Genomic_DNA"/>
</dbReference>
<dbReference type="Proteomes" id="UP000316925">
    <property type="component" value="Unassembled WGS sequence"/>
</dbReference>
<feature type="transmembrane region" description="Helical" evidence="2">
    <location>
        <begin position="20"/>
        <end position="39"/>
    </location>
</feature>
<sequence length="747" mass="84050">MKFKKSLLNIVRKENGQMALILAFVFLAVLGTIGISFLYRMRLEDRAVSNYQDSLKADYLAQAGIERAIAELRNDTNEYDDLYEPWARGFQESLGEGNYEVSEAENPGENEKGERLGIFDEASKINLNVVGTGKYHEGWTPWEINLGAITAINKQLGSDGIDNDEDGKTDEENEGIQAIIKYRYGEDGAPGIKDVDDDQDRMVLQSDGIDNDADDEIDEPDEGVDEPDEFSPTRPYGDDNPFNTVEEIRLIRGIGDKTFKKIKDYLTIYSYDKNVDKEGNLRININTASAFTISQALREVGISPEVADQMAANVVDFRDPDNRPTECNGKYGLECTPYINEVMPHFTTSVSMAVAGLAKGGIRFLEEKIREKVKEKINEKIKIGSSPILEEVKKGTSEKEKELKLELDKIIKRHESKDEVDRQISAIFRIMGEKVAEAAEAKKVKVDIEIEWVELFNPYDSRCKTGGWKIKTSLGTKRVWGTIAPRSFKLVFNMVIRMEGKTIGREILNDYRDTVILRNKQGDVVDKVSYRNYGAPWNAFEKNDPRVREFVSSLPGGSPRFRNWFWMPDIGEGKDKDDYSSFYVKNKPFANIGEIGFIHAGKQWRTIKLIQGGDWKILDKITVAEPPGLPVRGRININTASKKVLEALPGIDSSLAKAIINYGDSKKGPFNEIGEILEILLLAKLGTNGKDDDEDGYVDEEDENEAIFRSLSNLITTRSNCFTIVSQGKVVRSEEVVAEKKIKVVVD</sequence>
<name>A0A523YSA5_UNCAE</name>
<dbReference type="PANTHER" id="PTHR38831:SF2">
    <property type="entry name" value="TYPE II SECRETION SYSTEM PROTEIN K"/>
    <property type="match status" value="1"/>
</dbReference>
<dbReference type="SUPFAM" id="SSF47781">
    <property type="entry name" value="RuvA domain 2-like"/>
    <property type="match status" value="1"/>
</dbReference>
<dbReference type="InterPro" id="IPR010994">
    <property type="entry name" value="RuvA_2-like"/>
</dbReference>
<feature type="region of interest" description="Disordered" evidence="1">
    <location>
        <begin position="206"/>
        <end position="241"/>
    </location>
</feature>
<evidence type="ECO:0000256" key="2">
    <source>
        <dbReference type="SAM" id="Phobius"/>
    </source>
</evidence>
<proteinExistence type="predicted"/>
<keyword evidence="2" id="KW-0472">Membrane</keyword>
<reference evidence="3 4" key="1">
    <citation type="submission" date="2019-03" db="EMBL/GenBank/DDBJ databases">
        <title>Metabolic potential of uncultured bacteria and archaea associated with petroleum seepage in deep-sea sediments.</title>
        <authorList>
            <person name="Dong X."/>
            <person name="Hubert C."/>
        </authorList>
    </citation>
    <scope>NUCLEOTIDE SEQUENCE [LARGE SCALE GENOMIC DNA]</scope>
    <source>
        <strain evidence="3">E29_bin28</strain>
    </source>
</reference>
<evidence type="ECO:0000256" key="1">
    <source>
        <dbReference type="SAM" id="MobiDB-lite"/>
    </source>
</evidence>
<dbReference type="InterPro" id="IPR005628">
    <property type="entry name" value="GspK"/>
</dbReference>
<dbReference type="PANTHER" id="PTHR38831">
    <property type="entry name" value="TYPE II SECRETION SYSTEM PROTEIN K"/>
    <property type="match status" value="1"/>
</dbReference>
<keyword evidence="2" id="KW-1133">Transmembrane helix</keyword>
<dbReference type="Pfam" id="PF12836">
    <property type="entry name" value="HHH_3"/>
    <property type="match status" value="1"/>
</dbReference>
<evidence type="ECO:0000313" key="4">
    <source>
        <dbReference type="Proteomes" id="UP000316925"/>
    </source>
</evidence>
<keyword evidence="2" id="KW-0812">Transmembrane</keyword>
<gene>
    <name evidence="3" type="ORF">E3J33_00365</name>
</gene>
<protein>
    <submittedName>
        <fullName evidence="3">Uncharacterized protein</fullName>
    </submittedName>
</protein>
<evidence type="ECO:0000313" key="3">
    <source>
        <dbReference type="EMBL" id="TET94279.1"/>
    </source>
</evidence>
<dbReference type="GO" id="GO:0016020">
    <property type="term" value="C:membrane"/>
    <property type="evidence" value="ECO:0007669"/>
    <property type="project" value="InterPro"/>
</dbReference>
<dbReference type="AlphaFoldDB" id="A0A523YSA5"/>